<evidence type="ECO:0000259" key="3">
    <source>
        <dbReference type="Pfam" id="PF13778"/>
    </source>
</evidence>
<feature type="domain" description="DUF4174" evidence="3">
    <location>
        <begin position="45"/>
        <end position="149"/>
    </location>
</feature>
<name>I0IH72_PHYMF</name>
<evidence type="ECO:0000256" key="2">
    <source>
        <dbReference type="SAM" id="MobiDB-lite"/>
    </source>
</evidence>
<dbReference type="Pfam" id="PF13778">
    <property type="entry name" value="DUF4174"/>
    <property type="match status" value="1"/>
</dbReference>
<organism evidence="4 5">
    <name type="scientific">Phycisphaera mikurensis (strain NBRC 102666 / KCTC 22515 / FYK2301M01)</name>
    <dbReference type="NCBI Taxonomy" id="1142394"/>
    <lineage>
        <taxon>Bacteria</taxon>
        <taxon>Pseudomonadati</taxon>
        <taxon>Planctomycetota</taxon>
        <taxon>Phycisphaerae</taxon>
        <taxon>Phycisphaerales</taxon>
        <taxon>Phycisphaeraceae</taxon>
        <taxon>Phycisphaera</taxon>
    </lineage>
</organism>
<evidence type="ECO:0000313" key="4">
    <source>
        <dbReference type="EMBL" id="BAM04610.1"/>
    </source>
</evidence>
<dbReference type="EMBL" id="AP012338">
    <property type="protein sequence ID" value="BAM04610.1"/>
    <property type="molecule type" value="Genomic_DNA"/>
</dbReference>
<feature type="compositionally biased region" description="Basic and acidic residues" evidence="2">
    <location>
        <begin position="139"/>
        <end position="154"/>
    </location>
</feature>
<keyword evidence="5" id="KW-1185">Reference proteome</keyword>
<dbReference type="PROSITE" id="PS51257">
    <property type="entry name" value="PROKAR_LIPOPROTEIN"/>
    <property type="match status" value="1"/>
</dbReference>
<dbReference type="AlphaFoldDB" id="I0IH72"/>
<dbReference type="Proteomes" id="UP000007881">
    <property type="component" value="Chromosome"/>
</dbReference>
<evidence type="ECO:0000256" key="1">
    <source>
        <dbReference type="ARBA" id="ARBA00022729"/>
    </source>
</evidence>
<feature type="region of interest" description="Disordered" evidence="2">
    <location>
        <begin position="121"/>
        <end position="160"/>
    </location>
</feature>
<dbReference type="KEGG" id="phm:PSMK_24510"/>
<evidence type="ECO:0000313" key="5">
    <source>
        <dbReference type="Proteomes" id="UP000007881"/>
    </source>
</evidence>
<gene>
    <name evidence="4" type="ordered locus">PSMK_24510</name>
</gene>
<accession>I0IH72</accession>
<reference evidence="4 5" key="1">
    <citation type="submission" date="2012-02" db="EMBL/GenBank/DDBJ databases">
        <title>Complete genome sequence of Phycisphaera mikurensis NBRC 102666.</title>
        <authorList>
            <person name="Ankai A."/>
            <person name="Hosoyama A."/>
            <person name="Terui Y."/>
            <person name="Sekine M."/>
            <person name="Fukai R."/>
            <person name="Kato Y."/>
            <person name="Nakamura S."/>
            <person name="Yamada-Narita S."/>
            <person name="Kawakoshi A."/>
            <person name="Fukunaga Y."/>
            <person name="Yamazaki S."/>
            <person name="Fujita N."/>
        </authorList>
    </citation>
    <scope>NUCLEOTIDE SEQUENCE [LARGE SCALE GENOMIC DNA]</scope>
    <source>
        <strain evidence="5">NBRC 102666 / KCTC 22515 / FYK2301M01</strain>
    </source>
</reference>
<dbReference type="InterPro" id="IPR025232">
    <property type="entry name" value="DUF4174"/>
</dbReference>
<proteinExistence type="predicted"/>
<protein>
    <recommendedName>
        <fullName evidence="3">DUF4174 domain-containing protein</fullName>
    </recommendedName>
</protein>
<sequence>MRLPDTPTRMPLLPIASFLLAATACDHAPDRVMPPPPEIDAATFDAWAWEKRPVVVAGEPDAVAAQVDLLEAEAAGLAERAMIVVPVTGEDAAPASIKERFGIDPAARLTVLLVGKDTGVKRREVDPPEPVTPASLFAEVDRMPMRQREAREARGAPPAP</sequence>
<keyword evidence="1" id="KW-0732">Signal</keyword>
<dbReference type="RefSeq" id="WP_014437823.1">
    <property type="nucleotide sequence ID" value="NC_017080.1"/>
</dbReference>
<dbReference type="STRING" id="1142394.PSMK_24510"/>
<dbReference type="HOGENOM" id="CLU_100965_3_1_0"/>